<feature type="compositionally biased region" description="Polar residues" evidence="1">
    <location>
        <begin position="526"/>
        <end position="537"/>
    </location>
</feature>
<comment type="caution">
    <text evidence="3">The sequence shown here is derived from an EMBL/GenBank/DDBJ whole genome shotgun (WGS) entry which is preliminary data.</text>
</comment>
<feature type="compositionally biased region" description="Basic and acidic residues" evidence="1">
    <location>
        <begin position="39"/>
        <end position="48"/>
    </location>
</feature>
<dbReference type="GO" id="GO:0000977">
    <property type="term" value="F:RNA polymerase II transcription regulatory region sequence-specific DNA binding"/>
    <property type="evidence" value="ECO:0007669"/>
    <property type="project" value="TreeGrafter"/>
</dbReference>
<feature type="domain" description="Winged helix Storkhead-box1" evidence="2">
    <location>
        <begin position="139"/>
        <end position="215"/>
    </location>
</feature>
<protein>
    <submittedName>
        <fullName evidence="3">Storkhead box 1</fullName>
    </submittedName>
</protein>
<accession>A0A9X0CD10</accession>
<feature type="region of interest" description="Disordered" evidence="1">
    <location>
        <begin position="219"/>
        <end position="239"/>
    </location>
</feature>
<evidence type="ECO:0000259" key="2">
    <source>
        <dbReference type="Pfam" id="PF10264"/>
    </source>
</evidence>
<dbReference type="GO" id="GO:0006357">
    <property type="term" value="P:regulation of transcription by RNA polymerase II"/>
    <property type="evidence" value="ECO:0007669"/>
    <property type="project" value="InterPro"/>
</dbReference>
<evidence type="ECO:0000313" key="4">
    <source>
        <dbReference type="Proteomes" id="UP001163046"/>
    </source>
</evidence>
<dbReference type="OrthoDB" id="5968173at2759"/>
<keyword evidence="4" id="KW-1185">Reference proteome</keyword>
<proteinExistence type="predicted"/>
<name>A0A9X0CD10_9CNID</name>
<gene>
    <name evidence="3" type="primary">STOX1</name>
    <name evidence="3" type="ORF">OS493_032419</name>
</gene>
<feature type="region of interest" description="Disordered" evidence="1">
    <location>
        <begin position="34"/>
        <end position="57"/>
    </location>
</feature>
<sequence>MSSNAKSMRDRAPKCSIVLSNVLAVVFRPTSTVVHHHHHDEQNNHGDETENNCSKPSHQLTGLELFDEFKQANRSTMLTRLTESLDEIRLKGWVFPFTLLIKGPHEDVEVIKEAWRRHFLRSPDNFIIRDIGAVSSIGMEVIQQAPFLPLTKSLMETIAALNSSQLAATQQSIAEYLARTYQYVHVPKMNVIHDCLGILIKERRIYHTGNGYFVSSHSPFDKPADSPNKENGHAHGTKESRCVACEVISKGKSSKADKAKKKSKGRERESAKDKENGKVKTSEKEADKLDRKIPVNGVEVKEGNEVKSSPQTQEGTMKPPSETASETGSEGTSKKAKKQKKGVFNQISCFIKGKTLSAAEVCEETKQEQTMTPPSPPPQLTDAPQRRPVPLATQEDISLSRVQFRNKRALSAPADNPSLVAPSPVPRKEVEEVSKRELKRTVPNTRELARSKSFVASEKRPQPVLRSNSFTATSTKVARQISTESAPGTWDKRLRYGDIIRNDPARRTIHISRPSSCNIGIVRPLDTTQQRPLSRSNSMKKETPRKKGGSLSPPSTPRMPLAPSSTPRLKENSNRSDITMMRSKSFTEPRMANRQISRRQTIGPHYESPLQQLLARNTPAYTSPPGTGVRVTIAPKGRYYAPVKHSPVSPKRTPPSSPSRRQPKQHVVSSHGPTPKEQPQTRKDCSSPICYDTSMLNDKINKCLCNGVVSNVDGTARFAPVFHPNYNYHHDGVSSEHICIEEMTSTSASEVTLIADRDRYAETRADNEGKPQGLYKFTDEGVNDSLTFIGII</sequence>
<dbReference type="Pfam" id="PF10264">
    <property type="entry name" value="WHD_Storkhead"/>
    <property type="match status" value="1"/>
</dbReference>
<feature type="region of interest" description="Disordered" evidence="1">
    <location>
        <begin position="518"/>
        <end position="602"/>
    </location>
</feature>
<dbReference type="InterPro" id="IPR040126">
    <property type="entry name" value="STOX1/2"/>
</dbReference>
<dbReference type="Proteomes" id="UP001163046">
    <property type="component" value="Unassembled WGS sequence"/>
</dbReference>
<feature type="compositionally biased region" description="Basic and acidic residues" evidence="1">
    <location>
        <begin position="266"/>
        <end position="305"/>
    </location>
</feature>
<feature type="region of interest" description="Disordered" evidence="1">
    <location>
        <begin position="253"/>
        <end position="339"/>
    </location>
</feature>
<dbReference type="GO" id="GO:0005634">
    <property type="term" value="C:nucleus"/>
    <property type="evidence" value="ECO:0007669"/>
    <property type="project" value="TreeGrafter"/>
</dbReference>
<feature type="region of interest" description="Disordered" evidence="1">
    <location>
        <begin position="640"/>
        <end position="685"/>
    </location>
</feature>
<dbReference type="PANTHER" id="PTHR22437:SF0">
    <property type="entry name" value="FI21431P1"/>
    <property type="match status" value="1"/>
</dbReference>
<feature type="compositionally biased region" description="Polar residues" evidence="1">
    <location>
        <begin position="322"/>
        <end position="331"/>
    </location>
</feature>
<evidence type="ECO:0000256" key="1">
    <source>
        <dbReference type="SAM" id="MobiDB-lite"/>
    </source>
</evidence>
<dbReference type="AlphaFoldDB" id="A0A9X0CD10"/>
<evidence type="ECO:0000313" key="3">
    <source>
        <dbReference type="EMBL" id="KAJ7323132.1"/>
    </source>
</evidence>
<dbReference type="PANTHER" id="PTHR22437">
    <property type="entry name" value="WINGED HELIX DOMAIN-CONTAINING PROTEIN"/>
    <property type="match status" value="1"/>
</dbReference>
<reference evidence="3" key="1">
    <citation type="submission" date="2023-01" db="EMBL/GenBank/DDBJ databases">
        <title>Genome assembly of the deep-sea coral Lophelia pertusa.</title>
        <authorList>
            <person name="Herrera S."/>
            <person name="Cordes E."/>
        </authorList>
    </citation>
    <scope>NUCLEOTIDE SEQUENCE</scope>
    <source>
        <strain evidence="3">USNM1676648</strain>
        <tissue evidence="3">Polyp</tissue>
    </source>
</reference>
<organism evidence="3 4">
    <name type="scientific">Desmophyllum pertusum</name>
    <dbReference type="NCBI Taxonomy" id="174260"/>
    <lineage>
        <taxon>Eukaryota</taxon>
        <taxon>Metazoa</taxon>
        <taxon>Cnidaria</taxon>
        <taxon>Anthozoa</taxon>
        <taxon>Hexacorallia</taxon>
        <taxon>Scleractinia</taxon>
        <taxon>Caryophylliina</taxon>
        <taxon>Caryophylliidae</taxon>
        <taxon>Desmophyllum</taxon>
    </lineage>
</organism>
<dbReference type="InterPro" id="IPR019391">
    <property type="entry name" value="Storkhead-box_WHD"/>
</dbReference>
<feature type="region of interest" description="Disordered" evidence="1">
    <location>
        <begin position="364"/>
        <end position="386"/>
    </location>
</feature>
<dbReference type="GO" id="GO:0005737">
    <property type="term" value="C:cytoplasm"/>
    <property type="evidence" value="ECO:0007669"/>
    <property type="project" value="TreeGrafter"/>
</dbReference>
<dbReference type="EMBL" id="MU827817">
    <property type="protein sequence ID" value="KAJ7323132.1"/>
    <property type="molecule type" value="Genomic_DNA"/>
</dbReference>